<protein>
    <submittedName>
        <fullName evidence="2">Unannotated protein</fullName>
    </submittedName>
</protein>
<keyword evidence="1" id="KW-0472">Membrane</keyword>
<gene>
    <name evidence="2" type="ORF">UFOPK3564_03507</name>
</gene>
<feature type="transmembrane region" description="Helical" evidence="1">
    <location>
        <begin position="7"/>
        <end position="25"/>
    </location>
</feature>
<feature type="transmembrane region" description="Helical" evidence="1">
    <location>
        <begin position="31"/>
        <end position="47"/>
    </location>
</feature>
<dbReference type="EMBL" id="CAFBMK010000346">
    <property type="protein sequence ID" value="CAB4951414.1"/>
    <property type="molecule type" value="Genomic_DNA"/>
</dbReference>
<sequence>MDDGRGAVLGGLVGLLTVAAVLVVLGTSPILMLPLVVVGVWMAVLLVRGSRS</sequence>
<keyword evidence="1" id="KW-0812">Transmembrane</keyword>
<evidence type="ECO:0000256" key="1">
    <source>
        <dbReference type="SAM" id="Phobius"/>
    </source>
</evidence>
<accession>A0A6J7KBA4</accession>
<evidence type="ECO:0000313" key="2">
    <source>
        <dbReference type="EMBL" id="CAB4951414.1"/>
    </source>
</evidence>
<dbReference type="AlphaFoldDB" id="A0A6J7KBA4"/>
<keyword evidence="1" id="KW-1133">Transmembrane helix</keyword>
<reference evidence="2" key="1">
    <citation type="submission" date="2020-05" db="EMBL/GenBank/DDBJ databases">
        <authorList>
            <person name="Chiriac C."/>
            <person name="Salcher M."/>
            <person name="Ghai R."/>
            <person name="Kavagutti S V."/>
        </authorList>
    </citation>
    <scope>NUCLEOTIDE SEQUENCE</scope>
</reference>
<proteinExistence type="predicted"/>
<name>A0A6J7KBA4_9ZZZZ</name>
<organism evidence="2">
    <name type="scientific">freshwater metagenome</name>
    <dbReference type="NCBI Taxonomy" id="449393"/>
    <lineage>
        <taxon>unclassified sequences</taxon>
        <taxon>metagenomes</taxon>
        <taxon>ecological metagenomes</taxon>
    </lineage>
</organism>